<dbReference type="AlphaFoldDB" id="A0A1B8AJI1"/>
<proteinExistence type="predicted"/>
<accession>A0A1B8AJI1</accession>
<evidence type="ECO:0008006" key="3">
    <source>
        <dbReference type="Google" id="ProtNLM"/>
    </source>
</evidence>
<dbReference type="EMBL" id="LYXU01000003">
    <property type="protein sequence ID" value="OBS20725.1"/>
    <property type="molecule type" value="Genomic_DNA"/>
</dbReference>
<dbReference type="OMA" id="QLGAACC"/>
<reference evidence="1 2" key="1">
    <citation type="submission" date="2016-06" db="EMBL/GenBank/DDBJ databases">
        <title>Living apart together: crosstalk between the core and supernumerary genomes in a fungal plant pathogen.</title>
        <authorList>
            <person name="Vanheule A."/>
            <person name="Audenaert K."/>
            <person name="Warris S."/>
            <person name="Van De Geest H."/>
            <person name="Schijlen E."/>
            <person name="Hofte M."/>
            <person name="De Saeger S."/>
            <person name="Haesaert G."/>
            <person name="Waalwijk C."/>
            <person name="Van Der Lee T."/>
        </authorList>
    </citation>
    <scope>NUCLEOTIDE SEQUENCE [LARGE SCALE GENOMIC DNA]</scope>
    <source>
        <strain evidence="1 2">2516</strain>
    </source>
</reference>
<name>A0A1B8AJI1_FUSPO</name>
<dbReference type="Proteomes" id="UP000091967">
    <property type="component" value="Unassembled WGS sequence"/>
</dbReference>
<keyword evidence="2" id="KW-1185">Reference proteome</keyword>
<protein>
    <recommendedName>
        <fullName evidence="3">Fungal N-terminal domain-containing protein</fullName>
    </recommendedName>
</protein>
<comment type="caution">
    <text evidence="1">The sequence shown here is derived from an EMBL/GenBank/DDBJ whole genome shotgun (WGS) entry which is preliminary data.</text>
</comment>
<sequence length="331" mass="36722">MAEIIGVAASAAQLGAACCSLLEVLRKIRGCTTVLKNYYNQLQQLHSLSISILENPLLQTPEIGTQTRALLSTINNNCINSLLRKKKLLRAWGFLYREQELLDIFVTLERQKSTLSLTIHQIQSKALYQIQIDIQRMSSNKVMEETRAKSQESFLEFLLRGATLENPSSQHKEIVPVSFPRSPAKSHVAMAYQYQTESNRSITATITLVPTGSSASSIGPKANQGLKWDGCEADQGFDQNNGHEWDIGKNISNQVKEKNLVQCEYRDLINIGSGNQHNGHCLEIGDDVGGIVLPNMDGDRWTRCKVKNAAVEKKGVSLGTQTNGLKIKIKK</sequence>
<organism evidence="1 2">
    <name type="scientific">Fusarium poae</name>
    <dbReference type="NCBI Taxonomy" id="36050"/>
    <lineage>
        <taxon>Eukaryota</taxon>
        <taxon>Fungi</taxon>
        <taxon>Dikarya</taxon>
        <taxon>Ascomycota</taxon>
        <taxon>Pezizomycotina</taxon>
        <taxon>Sordariomycetes</taxon>
        <taxon>Hypocreomycetidae</taxon>
        <taxon>Hypocreales</taxon>
        <taxon>Nectriaceae</taxon>
        <taxon>Fusarium</taxon>
    </lineage>
</organism>
<gene>
    <name evidence="1" type="ORF">FPOA_07065</name>
</gene>
<evidence type="ECO:0000313" key="1">
    <source>
        <dbReference type="EMBL" id="OBS20725.1"/>
    </source>
</evidence>
<evidence type="ECO:0000313" key="2">
    <source>
        <dbReference type="Proteomes" id="UP000091967"/>
    </source>
</evidence>